<feature type="compositionally biased region" description="Polar residues" evidence="6">
    <location>
        <begin position="121"/>
        <end position="138"/>
    </location>
</feature>
<dbReference type="Proteomes" id="UP001251528">
    <property type="component" value="Unassembled WGS sequence"/>
</dbReference>
<feature type="coiled-coil region" evidence="5">
    <location>
        <begin position="347"/>
        <end position="388"/>
    </location>
</feature>
<evidence type="ECO:0000256" key="2">
    <source>
        <dbReference type="ARBA" id="ARBA00022771"/>
    </source>
</evidence>
<dbReference type="EMBL" id="JASWJB010000306">
    <property type="protein sequence ID" value="KAK2591834.1"/>
    <property type="molecule type" value="Genomic_DNA"/>
</dbReference>
<keyword evidence="3" id="KW-0862">Zinc</keyword>
<evidence type="ECO:0000256" key="5">
    <source>
        <dbReference type="SAM" id="Coils"/>
    </source>
</evidence>
<reference evidence="8" key="1">
    <citation type="submission" date="2023-06" db="EMBL/GenBank/DDBJ databases">
        <title>Conoideocrella luteorostrata (Hypocreales: Clavicipitaceae), a potential biocontrol fungus for elongate hemlock scale in United States Christmas tree production areas.</title>
        <authorList>
            <person name="Barrett H."/>
            <person name="Lovett B."/>
            <person name="Macias A.M."/>
            <person name="Stajich J.E."/>
            <person name="Kasson M.T."/>
        </authorList>
    </citation>
    <scope>NUCLEOTIDE SEQUENCE</scope>
    <source>
        <strain evidence="8">ARSEF 14590</strain>
    </source>
</reference>
<feature type="compositionally biased region" description="Polar residues" evidence="6">
    <location>
        <begin position="1"/>
        <end position="18"/>
    </location>
</feature>
<protein>
    <recommendedName>
        <fullName evidence="7">GRF-type domain-containing protein</fullName>
    </recommendedName>
</protein>
<feature type="compositionally biased region" description="Polar residues" evidence="6">
    <location>
        <begin position="148"/>
        <end position="176"/>
    </location>
</feature>
<evidence type="ECO:0000256" key="4">
    <source>
        <dbReference type="PROSITE-ProRule" id="PRU01343"/>
    </source>
</evidence>
<dbReference type="PROSITE" id="PS51999">
    <property type="entry name" value="ZF_GRF"/>
    <property type="match status" value="1"/>
</dbReference>
<keyword evidence="9" id="KW-1185">Reference proteome</keyword>
<feature type="region of interest" description="Disordered" evidence="6">
    <location>
        <begin position="214"/>
        <end position="235"/>
    </location>
</feature>
<keyword evidence="5" id="KW-0175">Coiled coil</keyword>
<keyword evidence="2 4" id="KW-0863">Zinc-finger</keyword>
<proteinExistence type="predicted"/>
<evidence type="ECO:0000313" key="8">
    <source>
        <dbReference type="EMBL" id="KAK2591834.1"/>
    </source>
</evidence>
<evidence type="ECO:0000256" key="1">
    <source>
        <dbReference type="ARBA" id="ARBA00022723"/>
    </source>
</evidence>
<dbReference type="GO" id="GO:0008270">
    <property type="term" value="F:zinc ion binding"/>
    <property type="evidence" value="ECO:0007669"/>
    <property type="project" value="UniProtKB-KW"/>
</dbReference>
<gene>
    <name evidence="8" type="ORF">QQS21_010473</name>
</gene>
<comment type="caution">
    <text evidence="8">The sequence shown here is derived from an EMBL/GenBank/DDBJ whole genome shotgun (WGS) entry which is preliminary data.</text>
</comment>
<sequence length="396" mass="43734">MVSTTPPRKQYPASTLATPASHAKPQELPGSERKRLRGTWQDGQWWCNCEPRKLATLREVKKPGPNKGRFFWTCATYPFCDFFLWRDDAAVREFDLPAATLSVSDNAHVQYQPGPPRPKTPTFTQKPLESYGIQTTPTRRPGIPSTDGRVTQETKSASTSFGSTQTLREQPPSSSVPIPATPGSKRKRNDQNGWNHDDFSDLDSDEERQLAEIADRSAQVATPLTPLDDIFTTPATDRRTTDLVAGLPTPSVSRTLFPSSEVRRSKTVSFGEPVSSSALTTPCKTLFSHSAANGISAPSSPPDAVQDVTDQVMTLLKGHKVDPIVLQSVHKLLDTASRKTKGISSGRDAVRAALQKKDKEISRLQDEIRNLQDQAAFDQQNLTEAKRKIMLAYHDI</sequence>
<feature type="region of interest" description="Disordered" evidence="6">
    <location>
        <begin position="1"/>
        <end position="32"/>
    </location>
</feature>
<accession>A0AAJ0CF44</accession>
<feature type="domain" description="GRF-type" evidence="7">
    <location>
        <begin position="47"/>
        <end position="89"/>
    </location>
</feature>
<evidence type="ECO:0000256" key="3">
    <source>
        <dbReference type="ARBA" id="ARBA00022833"/>
    </source>
</evidence>
<keyword evidence="1" id="KW-0479">Metal-binding</keyword>
<evidence type="ECO:0000313" key="9">
    <source>
        <dbReference type="Proteomes" id="UP001251528"/>
    </source>
</evidence>
<name>A0AAJ0CF44_9HYPO</name>
<dbReference type="AlphaFoldDB" id="A0AAJ0CF44"/>
<feature type="region of interest" description="Disordered" evidence="6">
    <location>
        <begin position="107"/>
        <end position="201"/>
    </location>
</feature>
<organism evidence="8 9">
    <name type="scientific">Conoideocrella luteorostrata</name>
    <dbReference type="NCBI Taxonomy" id="1105319"/>
    <lineage>
        <taxon>Eukaryota</taxon>
        <taxon>Fungi</taxon>
        <taxon>Dikarya</taxon>
        <taxon>Ascomycota</taxon>
        <taxon>Pezizomycotina</taxon>
        <taxon>Sordariomycetes</taxon>
        <taxon>Hypocreomycetidae</taxon>
        <taxon>Hypocreales</taxon>
        <taxon>Clavicipitaceae</taxon>
        <taxon>Conoideocrella</taxon>
    </lineage>
</organism>
<dbReference type="InterPro" id="IPR010666">
    <property type="entry name" value="Znf_GRF"/>
</dbReference>
<evidence type="ECO:0000259" key="7">
    <source>
        <dbReference type="PROSITE" id="PS51999"/>
    </source>
</evidence>
<dbReference type="Pfam" id="PF06839">
    <property type="entry name" value="Zn_ribbon_GRF"/>
    <property type="match status" value="1"/>
</dbReference>
<evidence type="ECO:0000256" key="6">
    <source>
        <dbReference type="SAM" id="MobiDB-lite"/>
    </source>
</evidence>